<organism evidence="2 3">
    <name type="scientific">Parathalassolituus penaei</name>
    <dbReference type="NCBI Taxonomy" id="2997323"/>
    <lineage>
        <taxon>Bacteria</taxon>
        <taxon>Pseudomonadati</taxon>
        <taxon>Pseudomonadota</taxon>
        <taxon>Gammaproteobacteria</taxon>
        <taxon>Oceanospirillales</taxon>
        <taxon>Oceanospirillaceae</taxon>
        <taxon>Parathalassolituus</taxon>
    </lineage>
</organism>
<feature type="transmembrane region" description="Helical" evidence="1">
    <location>
        <begin position="71"/>
        <end position="92"/>
    </location>
</feature>
<proteinExistence type="predicted"/>
<evidence type="ECO:0000313" key="3">
    <source>
        <dbReference type="Proteomes" id="UP001150830"/>
    </source>
</evidence>
<evidence type="ECO:0000313" key="2">
    <source>
        <dbReference type="EMBL" id="MCY0965944.1"/>
    </source>
</evidence>
<dbReference type="EMBL" id="JAPNOA010000029">
    <property type="protein sequence ID" value="MCY0965944.1"/>
    <property type="molecule type" value="Genomic_DNA"/>
</dbReference>
<evidence type="ECO:0000256" key="1">
    <source>
        <dbReference type="SAM" id="Phobius"/>
    </source>
</evidence>
<accession>A0A9X3EFT6</accession>
<keyword evidence="1" id="KW-1133">Transmembrane helix</keyword>
<dbReference type="PANTHER" id="PTHR35867:SF1">
    <property type="entry name" value="PROTEIN RSEC"/>
    <property type="match status" value="1"/>
</dbReference>
<comment type="caution">
    <text evidence="2">The sequence shown here is derived from an EMBL/GenBank/DDBJ whole genome shotgun (WGS) entry which is preliminary data.</text>
</comment>
<dbReference type="AlphaFoldDB" id="A0A9X3EFT6"/>
<dbReference type="RefSeq" id="WP_283174154.1">
    <property type="nucleotide sequence ID" value="NZ_JAPNOA010000029.1"/>
</dbReference>
<dbReference type="PIRSF" id="PIRSF004923">
    <property type="entry name" value="RseC"/>
    <property type="match status" value="1"/>
</dbReference>
<dbReference type="Proteomes" id="UP001150830">
    <property type="component" value="Unassembled WGS sequence"/>
</dbReference>
<dbReference type="PANTHER" id="PTHR35867">
    <property type="entry name" value="PROTEIN RSEC"/>
    <property type="match status" value="1"/>
</dbReference>
<keyword evidence="3" id="KW-1185">Reference proteome</keyword>
<reference evidence="2" key="1">
    <citation type="submission" date="2022-11" db="EMBL/GenBank/DDBJ databases">
        <title>Parathalassolutuus dongxingensis gen. nov., sp. nov., a novel member of family Oceanospirillaceae isolated from a coastal shrimp pond in Guangxi, China.</title>
        <authorList>
            <person name="Chen H."/>
        </authorList>
    </citation>
    <scope>NUCLEOTIDE SEQUENCE</scope>
    <source>
        <strain evidence="2">G-43</strain>
    </source>
</reference>
<keyword evidence="1" id="KW-0472">Membrane</keyword>
<feature type="transmembrane region" description="Helical" evidence="1">
    <location>
        <begin position="104"/>
        <end position="122"/>
    </location>
</feature>
<name>A0A9X3EFT6_9GAMM</name>
<dbReference type="InterPro" id="IPR007359">
    <property type="entry name" value="SigmaE_reg_RseC_MucC"/>
</dbReference>
<protein>
    <submittedName>
        <fullName evidence="2">SoxR reducing system RseC family protein</fullName>
    </submittedName>
</protein>
<gene>
    <name evidence="2" type="ORF">OUO13_12160</name>
</gene>
<dbReference type="InterPro" id="IPR026268">
    <property type="entry name" value="RseC"/>
</dbReference>
<dbReference type="Pfam" id="PF04246">
    <property type="entry name" value="RseC_MucC"/>
    <property type="match status" value="1"/>
</dbReference>
<sequence>MSQEIVEVKEIGSGGVWVEGIQKSACGSCNARKGCGHASLAELGRPMRLWISTSERLDAGQHVVLDLPDGALAASATTLYGLPLVALIIGAISGQNLGGDTAALVLGGGGLVAGFLLARHLASRNRERWQPRIVSVCERPGF</sequence>
<keyword evidence="1" id="KW-0812">Transmembrane</keyword>